<dbReference type="AlphaFoldDB" id="A0A7E4VKQ8"/>
<reference evidence="1" key="1">
    <citation type="journal article" date="2013" name="Genetics">
        <title>The draft genome and transcriptome of Panagrellus redivivus are shaped by the harsh demands of a free-living lifestyle.</title>
        <authorList>
            <person name="Srinivasan J."/>
            <person name="Dillman A.R."/>
            <person name="Macchietto M.G."/>
            <person name="Heikkinen L."/>
            <person name="Lakso M."/>
            <person name="Fracchia K.M."/>
            <person name="Antoshechkin I."/>
            <person name="Mortazavi A."/>
            <person name="Wong G."/>
            <person name="Sternberg P.W."/>
        </authorList>
    </citation>
    <scope>NUCLEOTIDE SEQUENCE [LARGE SCALE GENOMIC DNA]</scope>
    <source>
        <strain evidence="1">MT8872</strain>
    </source>
</reference>
<dbReference type="Proteomes" id="UP000492821">
    <property type="component" value="Unassembled WGS sequence"/>
</dbReference>
<keyword evidence="1" id="KW-1185">Reference proteome</keyword>
<dbReference type="WBParaSite" id="Pan_g22292.t1">
    <property type="protein sequence ID" value="Pan_g22292.t1"/>
    <property type="gene ID" value="Pan_g22292"/>
</dbReference>
<evidence type="ECO:0000313" key="2">
    <source>
        <dbReference type="WBParaSite" id="Pan_g22292.t1"/>
    </source>
</evidence>
<accession>A0A7E4VKQ8</accession>
<protein>
    <submittedName>
        <fullName evidence="2">RWD domain-containing protein</fullName>
    </submittedName>
</protein>
<reference evidence="2" key="2">
    <citation type="submission" date="2020-10" db="UniProtKB">
        <authorList>
            <consortium name="WormBaseParasite"/>
        </authorList>
    </citation>
    <scope>IDENTIFICATION</scope>
</reference>
<name>A0A7E4VKQ8_PANRE</name>
<proteinExistence type="predicted"/>
<sequence length="83" mass="9777">MVNYEESYSLTKLQMFLSEHFESVPYEEIFEEGDCLPQSDHPSQCLHITINFDEVYLNISKISEAEIALREKKRSIALRCIYI</sequence>
<evidence type="ECO:0000313" key="1">
    <source>
        <dbReference type="Proteomes" id="UP000492821"/>
    </source>
</evidence>
<organism evidence="1 2">
    <name type="scientific">Panagrellus redivivus</name>
    <name type="common">Microworm</name>
    <dbReference type="NCBI Taxonomy" id="6233"/>
    <lineage>
        <taxon>Eukaryota</taxon>
        <taxon>Metazoa</taxon>
        <taxon>Ecdysozoa</taxon>
        <taxon>Nematoda</taxon>
        <taxon>Chromadorea</taxon>
        <taxon>Rhabditida</taxon>
        <taxon>Tylenchina</taxon>
        <taxon>Panagrolaimomorpha</taxon>
        <taxon>Panagrolaimoidea</taxon>
        <taxon>Panagrolaimidae</taxon>
        <taxon>Panagrellus</taxon>
    </lineage>
</organism>